<dbReference type="EMBL" id="SRLO01000463">
    <property type="protein sequence ID" value="TNN55161.1"/>
    <property type="molecule type" value="Genomic_DNA"/>
</dbReference>
<keyword evidence="3" id="KW-1185">Reference proteome</keyword>
<name>A0A4Z2GPF4_9TELE</name>
<evidence type="ECO:0000256" key="1">
    <source>
        <dbReference type="SAM" id="MobiDB-lite"/>
    </source>
</evidence>
<comment type="caution">
    <text evidence="2">The sequence shown here is derived from an EMBL/GenBank/DDBJ whole genome shotgun (WGS) entry which is preliminary data.</text>
</comment>
<sequence>MGLRAADMVMMVNLRETTDQRERHKKTKKGSDLPKKSFLSNLFPQNCIITDSYRGRGRGRRGAELD</sequence>
<evidence type="ECO:0000313" key="2">
    <source>
        <dbReference type="EMBL" id="TNN55161.1"/>
    </source>
</evidence>
<proteinExistence type="predicted"/>
<dbReference type="AlphaFoldDB" id="A0A4Z2GPF4"/>
<accession>A0A4Z2GPF4</accession>
<feature type="region of interest" description="Disordered" evidence="1">
    <location>
        <begin position="15"/>
        <end position="38"/>
    </location>
</feature>
<protein>
    <submittedName>
        <fullName evidence="2">Uncharacterized protein</fullName>
    </submittedName>
</protein>
<organism evidence="2 3">
    <name type="scientific">Liparis tanakae</name>
    <name type="common">Tanaka's snailfish</name>
    <dbReference type="NCBI Taxonomy" id="230148"/>
    <lineage>
        <taxon>Eukaryota</taxon>
        <taxon>Metazoa</taxon>
        <taxon>Chordata</taxon>
        <taxon>Craniata</taxon>
        <taxon>Vertebrata</taxon>
        <taxon>Euteleostomi</taxon>
        <taxon>Actinopterygii</taxon>
        <taxon>Neopterygii</taxon>
        <taxon>Teleostei</taxon>
        <taxon>Neoteleostei</taxon>
        <taxon>Acanthomorphata</taxon>
        <taxon>Eupercaria</taxon>
        <taxon>Perciformes</taxon>
        <taxon>Cottioidei</taxon>
        <taxon>Cottales</taxon>
        <taxon>Liparidae</taxon>
        <taxon>Liparis</taxon>
    </lineage>
</organism>
<reference evidence="2 3" key="1">
    <citation type="submission" date="2019-03" db="EMBL/GenBank/DDBJ databases">
        <title>First draft genome of Liparis tanakae, snailfish: a comprehensive survey of snailfish specific genes.</title>
        <authorList>
            <person name="Kim W."/>
            <person name="Song I."/>
            <person name="Jeong J.-H."/>
            <person name="Kim D."/>
            <person name="Kim S."/>
            <person name="Ryu S."/>
            <person name="Song J.Y."/>
            <person name="Lee S.K."/>
        </authorList>
    </citation>
    <scope>NUCLEOTIDE SEQUENCE [LARGE SCALE GENOMIC DNA]</scope>
    <source>
        <tissue evidence="2">Muscle</tissue>
    </source>
</reference>
<evidence type="ECO:0000313" key="3">
    <source>
        <dbReference type="Proteomes" id="UP000314294"/>
    </source>
</evidence>
<gene>
    <name evidence="2" type="ORF">EYF80_034606</name>
</gene>
<dbReference type="Proteomes" id="UP000314294">
    <property type="component" value="Unassembled WGS sequence"/>
</dbReference>